<evidence type="ECO:0000256" key="2">
    <source>
        <dbReference type="SAM" id="MobiDB-lite"/>
    </source>
</evidence>
<dbReference type="Gene3D" id="3.40.50.10540">
    <property type="entry name" value="Crotonobetainyl-coa:carnitine coa-transferase, domain 1"/>
    <property type="match status" value="1"/>
</dbReference>
<dbReference type="InterPro" id="IPR023606">
    <property type="entry name" value="CoA-Trfase_III_dom_1_sf"/>
</dbReference>
<dbReference type="Gene3D" id="3.30.1540.10">
    <property type="entry name" value="formyl-coa transferase, domain 3"/>
    <property type="match status" value="1"/>
</dbReference>
<protein>
    <submittedName>
        <fullName evidence="3">CoA transferase</fullName>
    </submittedName>
</protein>
<evidence type="ECO:0000313" key="3">
    <source>
        <dbReference type="EMBL" id="PHK94331.1"/>
    </source>
</evidence>
<dbReference type="Pfam" id="PF02515">
    <property type="entry name" value="CoA_transf_3"/>
    <property type="match status" value="1"/>
</dbReference>
<comment type="caution">
    <text evidence="3">The sequence shown here is derived from an EMBL/GenBank/DDBJ whole genome shotgun (WGS) entry which is preliminary data.</text>
</comment>
<gene>
    <name evidence="3" type="ORF">CR162_13655</name>
</gene>
<keyword evidence="1 3" id="KW-0808">Transferase</keyword>
<dbReference type="EMBL" id="PDNU01000027">
    <property type="protein sequence ID" value="PHK94331.1"/>
    <property type="molecule type" value="Genomic_DNA"/>
</dbReference>
<dbReference type="InterPro" id="IPR044855">
    <property type="entry name" value="CoA-Trfase_III_dom3_sf"/>
</dbReference>
<dbReference type="PANTHER" id="PTHR48207">
    <property type="entry name" value="SUCCINATE--HYDROXYMETHYLGLUTARATE COA-TRANSFERASE"/>
    <property type="match status" value="1"/>
</dbReference>
<sequence length="417" mass="44083">MARGRSRWPAAAAAISRHERRTEGRMTTMMGLAGTLAGIRVLDLSQGIAGPHGACLLGDLGADVVKVEPPEGDWGRRLGAAPGEVGPTFHSFNRGKRSIVLDLRQESARETARALAARADVVIESNRPGVARRLGLDHATLSAGRPELIYVAVSGFGQDGPYAERPATDSIVQAFTGLPHGASTTGEPLRIRFGIVDVGAGIYASQAVLAALLLRARTGRGGLLDINLTHVSAALQAYKLAEAAGPAGSEPRELVAGIGTYATADGHLVVAGVQERHFGILLDVVGRADLRSDPRFAEPGARLANQAALRGLIAEAIRLRPTAHWVAAMGAAGLPCQELLTYGRFRQDPHVRAVNLVEDVAYAGQWPLPSVRCPGLPQTEFAARRAPALGEHTREILAEAGLGHMSDCETQRQEAMR</sequence>
<evidence type="ECO:0000313" key="4">
    <source>
        <dbReference type="Proteomes" id="UP000223527"/>
    </source>
</evidence>
<feature type="region of interest" description="Disordered" evidence="2">
    <location>
        <begin position="1"/>
        <end position="20"/>
    </location>
</feature>
<organism evidence="3 4">
    <name type="scientific">Teichococcus rhizosphaerae</name>
    <dbReference type="NCBI Taxonomy" id="1335062"/>
    <lineage>
        <taxon>Bacteria</taxon>
        <taxon>Pseudomonadati</taxon>
        <taxon>Pseudomonadota</taxon>
        <taxon>Alphaproteobacteria</taxon>
        <taxon>Acetobacterales</taxon>
        <taxon>Roseomonadaceae</taxon>
        <taxon>Roseomonas</taxon>
    </lineage>
</organism>
<dbReference type="Proteomes" id="UP000223527">
    <property type="component" value="Unassembled WGS sequence"/>
</dbReference>
<name>A0A2C6Z748_9PROT</name>
<dbReference type="InterPro" id="IPR050483">
    <property type="entry name" value="CoA-transferase_III_domain"/>
</dbReference>
<dbReference type="InterPro" id="IPR003673">
    <property type="entry name" value="CoA-Trfase_fam_III"/>
</dbReference>
<keyword evidence="4" id="KW-1185">Reference proteome</keyword>
<evidence type="ECO:0000256" key="1">
    <source>
        <dbReference type="ARBA" id="ARBA00022679"/>
    </source>
</evidence>
<reference evidence="3 4" key="1">
    <citation type="submission" date="2017-10" db="EMBL/GenBank/DDBJ databases">
        <authorList>
            <person name="Banno H."/>
            <person name="Chua N.-H."/>
        </authorList>
    </citation>
    <scope>NUCLEOTIDE SEQUENCE [LARGE SCALE GENOMIC DNA]</scope>
    <source>
        <strain evidence="3 4">YW11</strain>
    </source>
</reference>
<accession>A0A2C6Z748</accession>
<proteinExistence type="predicted"/>
<dbReference type="GO" id="GO:0008410">
    <property type="term" value="F:CoA-transferase activity"/>
    <property type="evidence" value="ECO:0007669"/>
    <property type="project" value="TreeGrafter"/>
</dbReference>
<dbReference type="SUPFAM" id="SSF89796">
    <property type="entry name" value="CoA-transferase family III (CaiB/BaiF)"/>
    <property type="match status" value="1"/>
</dbReference>
<dbReference type="AlphaFoldDB" id="A0A2C6Z748"/>
<dbReference type="OrthoDB" id="7457784at2"/>
<dbReference type="PANTHER" id="PTHR48207:SF4">
    <property type="entry name" value="BLL6097 PROTEIN"/>
    <property type="match status" value="1"/>
</dbReference>